<feature type="transmembrane region" description="Helical" evidence="1">
    <location>
        <begin position="292"/>
        <end position="314"/>
    </location>
</feature>
<evidence type="ECO:0000256" key="1">
    <source>
        <dbReference type="SAM" id="Phobius"/>
    </source>
</evidence>
<dbReference type="VEuPathDB" id="CryptoDB:ChTU502y2012_407g1550"/>
<dbReference type="Proteomes" id="UP000199752">
    <property type="component" value="Chromosome 7"/>
</dbReference>
<name>A0A0S4TIR8_CRYHO</name>
<feature type="transmembrane region" description="Helical" evidence="1">
    <location>
        <begin position="353"/>
        <end position="375"/>
    </location>
</feature>
<keyword evidence="1" id="KW-0472">Membrane</keyword>
<dbReference type="VEuPathDB" id="CryptoDB:Chro.70355"/>
<dbReference type="VEuPathDB" id="CryptoDB:GY17_00003033"/>
<proteinExistence type="predicted"/>
<sequence length="384" mass="44354">MNEEFKNIDSWRGSVAGTTLRINGRKRNENTTSFFRTEIFNLLIVQITMISIMCIFIFIGVSLHVVKLKKIHADEYISHFNLDNDTSNILTENLRSIEKSMGQMSFFKVLRNNLDLSFPIKNNKDGNIIFCGGTHKRGTNWSEEVINITKRTIEIALGNKVLIEFKRGLVFAINTVDIESSNIGVNQDHLNQLNNSSMLFKLFLASSGYVSPCYMFGKRLYSYILGKNSGFLGYFMVMIPWFFSILSPQPMLLVHFPRLLIYFLIAMHRVIFLHIIINIAEKKLFSFDFSDHIVLYAMYILIISIEWCAIGYNIKNKFIVSCIRGYCLSLLAIISYSSFFTALYFHFPLETLAGFIIAFFGLFGIFWMLIFLEYIDLTKIGLHK</sequence>
<accession>A0A0S4TIR8</accession>
<feature type="transmembrane region" description="Helical" evidence="1">
    <location>
        <begin position="326"/>
        <end position="347"/>
    </location>
</feature>
<organism evidence="2">
    <name type="scientific">Cryptosporidium hominis</name>
    <dbReference type="NCBI Taxonomy" id="237895"/>
    <lineage>
        <taxon>Eukaryota</taxon>
        <taxon>Sar</taxon>
        <taxon>Alveolata</taxon>
        <taxon>Apicomplexa</taxon>
        <taxon>Conoidasida</taxon>
        <taxon>Coccidia</taxon>
        <taxon>Eucoccidiorida</taxon>
        <taxon>Eimeriorina</taxon>
        <taxon>Cryptosporidiidae</taxon>
        <taxon>Cryptosporidium</taxon>
    </lineage>
</organism>
<dbReference type="AlphaFoldDB" id="A0A0S4TIR8"/>
<feature type="transmembrane region" description="Helical" evidence="1">
    <location>
        <begin position="229"/>
        <end position="247"/>
    </location>
</feature>
<gene>
    <name evidence="2" type="ORF">CHUDEA7_3160</name>
</gene>
<feature type="transmembrane region" description="Helical" evidence="1">
    <location>
        <begin position="39"/>
        <end position="61"/>
    </location>
</feature>
<dbReference type="EMBL" id="LN877953">
    <property type="protein sequence ID" value="CUV07302.1"/>
    <property type="molecule type" value="Genomic_DNA"/>
</dbReference>
<keyword evidence="1" id="KW-0812">Transmembrane</keyword>
<evidence type="ECO:0000313" key="2">
    <source>
        <dbReference type="EMBL" id="CUV07302.1"/>
    </source>
</evidence>
<protein>
    <submittedName>
        <fullName evidence="2">Uncharacterized protein</fullName>
    </submittedName>
</protein>
<keyword evidence="1" id="KW-1133">Transmembrane helix</keyword>
<feature type="transmembrane region" description="Helical" evidence="1">
    <location>
        <begin position="259"/>
        <end position="280"/>
    </location>
</feature>
<reference evidence="2" key="1">
    <citation type="submission" date="2015-08" db="EMBL/GenBank/DDBJ databases">
        <authorList>
            <person name="Babu N.S."/>
            <person name="Beckwith C.J."/>
            <person name="Beseler K.G."/>
            <person name="Brison A."/>
            <person name="Carone J.V."/>
            <person name="Caskin T.P."/>
            <person name="Diamond M."/>
            <person name="Durham M.E."/>
            <person name="Foxe J.M."/>
            <person name="Go M."/>
            <person name="Henderson B.A."/>
            <person name="Jones I.B."/>
            <person name="McGettigan J.A."/>
            <person name="Micheletti S.J."/>
            <person name="Nasrallah M.E."/>
            <person name="Ortiz D."/>
            <person name="Piller C.R."/>
            <person name="Privatt S.R."/>
            <person name="Schneider S.L."/>
            <person name="Sharp S."/>
            <person name="Smith T.C."/>
            <person name="Stanton J.D."/>
            <person name="Ullery H.E."/>
            <person name="Wilson R.J."/>
            <person name="Serrano M.G."/>
            <person name="Buck G."/>
            <person name="Lee V."/>
            <person name="Wang Y."/>
            <person name="Carvalho R."/>
            <person name="Voegtly L."/>
            <person name="Shi R."/>
            <person name="Duckworth R."/>
            <person name="Johnson A."/>
            <person name="Loviza R."/>
            <person name="Walstead R."/>
            <person name="Shah Z."/>
            <person name="Kiflezghi M."/>
            <person name="Wade K."/>
            <person name="Ball S.L."/>
            <person name="Bradley K.W."/>
            <person name="Asai D.J."/>
            <person name="Bowman C.A."/>
            <person name="Russell D.A."/>
            <person name="Pope W.H."/>
            <person name="Jacobs-Sera D."/>
            <person name="Hendrix R.W."/>
            <person name="Hatfull G.F."/>
        </authorList>
    </citation>
    <scope>NUCLEOTIDE SEQUENCE [LARGE SCALE GENOMIC DNA]</scope>
</reference>
<dbReference type="VEuPathDB" id="CryptoDB:CHUDEA7_3160"/>